<dbReference type="InterPro" id="IPR041657">
    <property type="entry name" value="HTH_17"/>
</dbReference>
<dbReference type="NCBIfam" id="TIGR01764">
    <property type="entry name" value="excise"/>
    <property type="match status" value="1"/>
</dbReference>
<evidence type="ECO:0000313" key="2">
    <source>
        <dbReference type="EMBL" id="RZT96013.1"/>
    </source>
</evidence>
<dbReference type="GO" id="GO:0003677">
    <property type="term" value="F:DNA binding"/>
    <property type="evidence" value="ECO:0007669"/>
    <property type="project" value="InterPro"/>
</dbReference>
<organism evidence="2 3">
    <name type="scientific">Ancylomarina subtilis</name>
    <dbReference type="NCBI Taxonomy" id="1639035"/>
    <lineage>
        <taxon>Bacteria</taxon>
        <taxon>Pseudomonadati</taxon>
        <taxon>Bacteroidota</taxon>
        <taxon>Bacteroidia</taxon>
        <taxon>Marinilabiliales</taxon>
        <taxon>Marinifilaceae</taxon>
        <taxon>Ancylomarina</taxon>
    </lineage>
</organism>
<gene>
    <name evidence="2" type="ORF">EV201_0642</name>
</gene>
<feature type="domain" description="Helix-turn-helix" evidence="1">
    <location>
        <begin position="27"/>
        <end position="76"/>
    </location>
</feature>
<dbReference type="InterPro" id="IPR010093">
    <property type="entry name" value="SinI_DNA-bd"/>
</dbReference>
<accession>A0A4Q7VIP7</accession>
<dbReference type="EMBL" id="SHKN01000001">
    <property type="protein sequence ID" value="RZT96013.1"/>
    <property type="molecule type" value="Genomic_DNA"/>
</dbReference>
<dbReference type="Pfam" id="PF12728">
    <property type="entry name" value="HTH_17"/>
    <property type="match status" value="1"/>
</dbReference>
<evidence type="ECO:0000313" key="3">
    <source>
        <dbReference type="Proteomes" id="UP000293562"/>
    </source>
</evidence>
<dbReference type="InterPro" id="IPR009061">
    <property type="entry name" value="DNA-bd_dom_put_sf"/>
</dbReference>
<dbReference type="SUPFAM" id="SSF46955">
    <property type="entry name" value="Putative DNA-binding domain"/>
    <property type="match status" value="1"/>
</dbReference>
<protein>
    <submittedName>
        <fullName evidence="2">Excisionase family DNA binding protein</fullName>
    </submittedName>
</protein>
<dbReference type="RefSeq" id="WP_130305927.1">
    <property type="nucleotide sequence ID" value="NZ_SHKN01000001.1"/>
</dbReference>
<comment type="caution">
    <text evidence="2">The sequence shown here is derived from an EMBL/GenBank/DDBJ whole genome shotgun (WGS) entry which is preliminary data.</text>
</comment>
<name>A0A4Q7VIP7_9BACT</name>
<sequence length="100" mass="11707">MDSIILQKLESIEKMLKEQNMLKKEVLNFTDACEYLEFSASHLYKLTSSSAIPHYKPNGKKIYFNRKDLDSWLLSNRTSSSDELDQKAADYMLKRGRVRL</sequence>
<reference evidence="2 3" key="1">
    <citation type="submission" date="2019-02" db="EMBL/GenBank/DDBJ databases">
        <title>Genomic Encyclopedia of Type Strains, Phase IV (KMG-IV): sequencing the most valuable type-strain genomes for metagenomic binning, comparative biology and taxonomic classification.</title>
        <authorList>
            <person name="Goeker M."/>
        </authorList>
    </citation>
    <scope>NUCLEOTIDE SEQUENCE [LARGE SCALE GENOMIC DNA]</scope>
    <source>
        <strain evidence="2 3">DSM 28825</strain>
    </source>
</reference>
<dbReference type="Proteomes" id="UP000293562">
    <property type="component" value="Unassembled WGS sequence"/>
</dbReference>
<keyword evidence="3" id="KW-1185">Reference proteome</keyword>
<proteinExistence type="predicted"/>
<dbReference type="AlphaFoldDB" id="A0A4Q7VIP7"/>
<dbReference type="OrthoDB" id="597977at2"/>
<evidence type="ECO:0000259" key="1">
    <source>
        <dbReference type="Pfam" id="PF12728"/>
    </source>
</evidence>